<keyword evidence="3" id="KW-1185">Reference proteome</keyword>
<dbReference type="AlphaFoldDB" id="A0A1M6EG70"/>
<dbReference type="OrthoDB" id="954864at2"/>
<accession>A0A1M6EG70</accession>
<evidence type="ECO:0008006" key="4">
    <source>
        <dbReference type="Google" id="ProtNLM"/>
    </source>
</evidence>
<keyword evidence="1" id="KW-1133">Transmembrane helix</keyword>
<evidence type="ECO:0000256" key="1">
    <source>
        <dbReference type="SAM" id="Phobius"/>
    </source>
</evidence>
<dbReference type="InterPro" id="IPR025570">
    <property type="entry name" value="DUF4337"/>
</dbReference>
<dbReference type="RefSeq" id="WP_072763761.1">
    <property type="nucleotide sequence ID" value="NZ_FQYX01000006.1"/>
</dbReference>
<feature type="transmembrane region" description="Helical" evidence="1">
    <location>
        <begin position="23"/>
        <end position="41"/>
    </location>
</feature>
<dbReference type="Pfam" id="PF14235">
    <property type="entry name" value="DUF4337"/>
    <property type="match status" value="1"/>
</dbReference>
<proteinExistence type="predicted"/>
<name>A0A1M6EG70_9FLAO</name>
<reference evidence="3" key="1">
    <citation type="submission" date="2016-11" db="EMBL/GenBank/DDBJ databases">
        <authorList>
            <person name="Varghese N."/>
            <person name="Submissions S."/>
        </authorList>
    </citation>
    <scope>NUCLEOTIDE SEQUENCE [LARGE SCALE GENOMIC DNA]</scope>
    <source>
        <strain evidence="3">CGMCC 1.8863</strain>
    </source>
</reference>
<dbReference type="EMBL" id="FQYX01000006">
    <property type="protein sequence ID" value="SHI84441.1"/>
    <property type="molecule type" value="Genomic_DNA"/>
</dbReference>
<feature type="transmembrane region" description="Helical" evidence="1">
    <location>
        <begin position="188"/>
        <end position="211"/>
    </location>
</feature>
<sequence length="212" mass="23756">MSETKLQTSKTPFSFPKLRTETIGGYLVAVFALFMAITEMANNKLKEDLMISQSMFVDHTAWYQAKSVKQSIKESELSLLNILNDASIVTNSSFSPFREKIDHTKTLVHKYAAEKTEILVGSSNIPQAYWAQDLDGQMGVITGVKEWEKLIREYGSASQVFNLGILFFQVCLVMGILSIIVNKNQAKIFTTLTLFLGILGITATSYGFWVFP</sequence>
<gene>
    <name evidence="2" type="ORF">SAMN04487911_106143</name>
</gene>
<dbReference type="STRING" id="558155.SAMN04487911_106143"/>
<keyword evidence="1" id="KW-0472">Membrane</keyword>
<feature type="transmembrane region" description="Helical" evidence="1">
    <location>
        <begin position="160"/>
        <end position="182"/>
    </location>
</feature>
<protein>
    <recommendedName>
        <fullName evidence="4">Four helix bundle sensory module for signal transduction</fullName>
    </recommendedName>
</protein>
<dbReference type="Proteomes" id="UP000184231">
    <property type="component" value="Unassembled WGS sequence"/>
</dbReference>
<evidence type="ECO:0000313" key="3">
    <source>
        <dbReference type="Proteomes" id="UP000184231"/>
    </source>
</evidence>
<organism evidence="2 3">
    <name type="scientific">Arenibacter nanhaiticus</name>
    <dbReference type="NCBI Taxonomy" id="558155"/>
    <lineage>
        <taxon>Bacteria</taxon>
        <taxon>Pseudomonadati</taxon>
        <taxon>Bacteroidota</taxon>
        <taxon>Flavobacteriia</taxon>
        <taxon>Flavobacteriales</taxon>
        <taxon>Flavobacteriaceae</taxon>
        <taxon>Arenibacter</taxon>
    </lineage>
</organism>
<keyword evidence="1" id="KW-0812">Transmembrane</keyword>
<evidence type="ECO:0000313" key="2">
    <source>
        <dbReference type="EMBL" id="SHI84441.1"/>
    </source>
</evidence>